<dbReference type="EMBL" id="FZOA01000001">
    <property type="protein sequence ID" value="SNR64489.1"/>
    <property type="molecule type" value="Genomic_DNA"/>
</dbReference>
<evidence type="ECO:0000313" key="2">
    <source>
        <dbReference type="Proteomes" id="UP000198305"/>
    </source>
</evidence>
<name>A0A238Y2F2_9PROT</name>
<organism evidence="1 2">
    <name type="scientific">Methylobacillus rhizosphaerae</name>
    <dbReference type="NCBI Taxonomy" id="551994"/>
    <lineage>
        <taxon>Bacteria</taxon>
        <taxon>Pseudomonadati</taxon>
        <taxon>Pseudomonadota</taxon>
        <taxon>Betaproteobacteria</taxon>
        <taxon>Nitrosomonadales</taxon>
        <taxon>Methylophilaceae</taxon>
        <taxon>Methylobacillus</taxon>
    </lineage>
</organism>
<evidence type="ECO:0000313" key="1">
    <source>
        <dbReference type="EMBL" id="SNR64489.1"/>
    </source>
</evidence>
<keyword evidence="2" id="KW-1185">Reference proteome</keyword>
<evidence type="ECO:0008006" key="3">
    <source>
        <dbReference type="Google" id="ProtNLM"/>
    </source>
</evidence>
<dbReference type="Proteomes" id="UP000198305">
    <property type="component" value="Unassembled WGS sequence"/>
</dbReference>
<dbReference type="PANTHER" id="PTHR35175:SF2">
    <property type="entry name" value="DUF1289 DOMAIN-CONTAINING PROTEIN"/>
    <property type="match status" value="1"/>
</dbReference>
<dbReference type="PANTHER" id="PTHR35175">
    <property type="entry name" value="DUF1289 DOMAIN-CONTAINING PROTEIN"/>
    <property type="match status" value="1"/>
</dbReference>
<reference evidence="2" key="1">
    <citation type="submission" date="2017-06" db="EMBL/GenBank/DDBJ databases">
        <authorList>
            <person name="Varghese N."/>
            <person name="Submissions S."/>
        </authorList>
    </citation>
    <scope>NUCLEOTIDE SEQUENCE [LARGE SCALE GENOMIC DNA]</scope>
    <source>
        <strain evidence="2">Ca-68</strain>
    </source>
</reference>
<gene>
    <name evidence="1" type="ORF">SAMN05192560_0335</name>
</gene>
<sequence length="60" mass="6793">MELESRITSPCTGVCRIDQESGFCAGCLRTIAEIRAWRSMGDKEKLQVLQLLNVRQVSKH</sequence>
<dbReference type="RefSeq" id="WP_089374477.1">
    <property type="nucleotide sequence ID" value="NZ_FZOA01000001.1"/>
</dbReference>
<dbReference type="OrthoDB" id="8911262at2"/>
<accession>A0A238Y2F2</accession>
<dbReference type="AlphaFoldDB" id="A0A238Y2F2"/>
<protein>
    <recommendedName>
        <fullName evidence="3">Fe-S protein</fullName>
    </recommendedName>
</protein>
<dbReference type="Pfam" id="PF06945">
    <property type="entry name" value="DUF1289"/>
    <property type="match status" value="1"/>
</dbReference>
<dbReference type="InterPro" id="IPR010710">
    <property type="entry name" value="DUF1289"/>
</dbReference>
<proteinExistence type="predicted"/>